<feature type="transmembrane region" description="Helical" evidence="1">
    <location>
        <begin position="12"/>
        <end position="28"/>
    </location>
</feature>
<protein>
    <submittedName>
        <fullName evidence="2">Uncharacterized protein</fullName>
    </submittedName>
</protein>
<keyword evidence="1" id="KW-0472">Membrane</keyword>
<keyword evidence="1" id="KW-1133">Transmembrane helix</keyword>
<sequence length="29" mass="3422">MDNQVQDTCGVYYCLVYIIVLTIIFSLFF</sequence>
<keyword evidence="1" id="KW-0812">Transmembrane</keyword>
<evidence type="ECO:0000313" key="2">
    <source>
        <dbReference type="EMBL" id="JAH11650.1"/>
    </source>
</evidence>
<reference evidence="2" key="1">
    <citation type="submission" date="2014-11" db="EMBL/GenBank/DDBJ databases">
        <authorList>
            <person name="Amaro Gonzalez C."/>
        </authorList>
    </citation>
    <scope>NUCLEOTIDE SEQUENCE</scope>
</reference>
<name>A0A0E9Q5M8_ANGAN</name>
<dbReference type="EMBL" id="GBXM01096927">
    <property type="protein sequence ID" value="JAH11650.1"/>
    <property type="molecule type" value="Transcribed_RNA"/>
</dbReference>
<evidence type="ECO:0000256" key="1">
    <source>
        <dbReference type="SAM" id="Phobius"/>
    </source>
</evidence>
<dbReference type="AlphaFoldDB" id="A0A0E9Q5M8"/>
<reference evidence="2" key="2">
    <citation type="journal article" date="2015" name="Fish Shellfish Immunol.">
        <title>Early steps in the European eel (Anguilla anguilla)-Vibrio vulnificus interaction in the gills: Role of the RtxA13 toxin.</title>
        <authorList>
            <person name="Callol A."/>
            <person name="Pajuelo D."/>
            <person name="Ebbesson L."/>
            <person name="Teles M."/>
            <person name="MacKenzie S."/>
            <person name="Amaro C."/>
        </authorList>
    </citation>
    <scope>NUCLEOTIDE SEQUENCE</scope>
</reference>
<organism evidence="2">
    <name type="scientific">Anguilla anguilla</name>
    <name type="common">European freshwater eel</name>
    <name type="synonym">Muraena anguilla</name>
    <dbReference type="NCBI Taxonomy" id="7936"/>
    <lineage>
        <taxon>Eukaryota</taxon>
        <taxon>Metazoa</taxon>
        <taxon>Chordata</taxon>
        <taxon>Craniata</taxon>
        <taxon>Vertebrata</taxon>
        <taxon>Euteleostomi</taxon>
        <taxon>Actinopterygii</taxon>
        <taxon>Neopterygii</taxon>
        <taxon>Teleostei</taxon>
        <taxon>Anguilliformes</taxon>
        <taxon>Anguillidae</taxon>
        <taxon>Anguilla</taxon>
    </lineage>
</organism>
<proteinExistence type="predicted"/>
<accession>A0A0E9Q5M8</accession>